<organism evidence="6 7">
    <name type="scientific">Szabonella alba</name>
    <dbReference type="NCBI Taxonomy" id="2804194"/>
    <lineage>
        <taxon>Bacteria</taxon>
        <taxon>Pseudomonadati</taxon>
        <taxon>Pseudomonadota</taxon>
        <taxon>Alphaproteobacteria</taxon>
        <taxon>Rhodobacterales</taxon>
        <taxon>Paracoccaceae</taxon>
        <taxon>Szabonella</taxon>
    </lineage>
</organism>
<evidence type="ECO:0000259" key="5">
    <source>
        <dbReference type="PROSITE" id="PS51387"/>
    </source>
</evidence>
<dbReference type="RefSeq" id="WP_202686726.1">
    <property type="nucleotide sequence ID" value="NZ_JAESVN010000001.1"/>
</dbReference>
<dbReference type="InterPro" id="IPR004113">
    <property type="entry name" value="FAD-bd_oxidored_4_C"/>
</dbReference>
<dbReference type="GO" id="GO:0003824">
    <property type="term" value="F:catalytic activity"/>
    <property type="evidence" value="ECO:0007669"/>
    <property type="project" value="InterPro"/>
</dbReference>
<dbReference type="Gene3D" id="3.30.43.10">
    <property type="entry name" value="Uridine Diphospho-n-acetylenolpyruvylglucosamine Reductase, domain 2"/>
    <property type="match status" value="1"/>
</dbReference>
<dbReference type="PROSITE" id="PS51387">
    <property type="entry name" value="FAD_PCMH"/>
    <property type="match status" value="1"/>
</dbReference>
<evidence type="ECO:0000313" key="6">
    <source>
        <dbReference type="EMBL" id="MBL4916078.1"/>
    </source>
</evidence>
<comment type="similarity">
    <text evidence="2">Belongs to the FAD-binding oxidoreductase/transferase type 4 family.</text>
</comment>
<dbReference type="InterPro" id="IPR016169">
    <property type="entry name" value="FAD-bd_PCMH_sub2"/>
</dbReference>
<dbReference type="FunFam" id="1.10.45.10:FF:000001">
    <property type="entry name" value="D-lactate dehydrogenase mitochondrial"/>
    <property type="match status" value="1"/>
</dbReference>
<dbReference type="PANTHER" id="PTHR43716">
    <property type="entry name" value="D-2-HYDROXYGLUTARATE DEHYDROGENASE, MITOCHONDRIAL"/>
    <property type="match status" value="1"/>
</dbReference>
<dbReference type="InterPro" id="IPR016167">
    <property type="entry name" value="FAD-bd_PCMH_sub1"/>
</dbReference>
<dbReference type="Gene3D" id="1.10.45.10">
    <property type="entry name" value="Vanillyl-alcohol Oxidase, Chain A, domain 4"/>
    <property type="match status" value="1"/>
</dbReference>
<reference evidence="6" key="1">
    <citation type="submission" date="2021-01" db="EMBL/GenBank/DDBJ databases">
        <title>Tabrizicola alba sp. nov. a motile alkaliphilic bacterium isolated from a soda lake.</title>
        <authorList>
            <person name="Szuroczki S."/>
            <person name="Abbaszade G."/>
            <person name="Schumann P."/>
            <person name="Toth E."/>
        </authorList>
    </citation>
    <scope>NUCLEOTIDE SEQUENCE</scope>
    <source>
        <strain evidence="6">DMG-N-6</strain>
    </source>
</reference>
<comment type="cofactor">
    <cofactor evidence="1">
        <name>FAD</name>
        <dbReference type="ChEBI" id="CHEBI:57692"/>
    </cofactor>
</comment>
<dbReference type="Gene3D" id="3.30.465.10">
    <property type="match status" value="1"/>
</dbReference>
<dbReference type="Gene3D" id="3.30.70.2190">
    <property type="match status" value="1"/>
</dbReference>
<dbReference type="Proteomes" id="UP000648908">
    <property type="component" value="Unassembled WGS sequence"/>
</dbReference>
<protein>
    <submittedName>
        <fullName evidence="6">FAD-binding oxidoreductase</fullName>
    </submittedName>
</protein>
<evidence type="ECO:0000256" key="3">
    <source>
        <dbReference type="ARBA" id="ARBA00022630"/>
    </source>
</evidence>
<dbReference type="Pfam" id="PF01565">
    <property type="entry name" value="FAD_binding_4"/>
    <property type="match status" value="1"/>
</dbReference>
<dbReference type="InterPro" id="IPR016171">
    <property type="entry name" value="Vanillyl_alc_oxidase_C-sub2"/>
</dbReference>
<evidence type="ECO:0000313" key="7">
    <source>
        <dbReference type="Proteomes" id="UP000648908"/>
    </source>
</evidence>
<dbReference type="InterPro" id="IPR051264">
    <property type="entry name" value="FAD-oxidored/transferase_4"/>
</dbReference>
<dbReference type="AlphaFoldDB" id="A0A8K0V9D6"/>
<proteinExistence type="inferred from homology"/>
<dbReference type="InterPro" id="IPR036318">
    <property type="entry name" value="FAD-bd_PCMH-like_sf"/>
</dbReference>
<dbReference type="Pfam" id="PF02913">
    <property type="entry name" value="FAD-oxidase_C"/>
    <property type="match status" value="1"/>
</dbReference>
<dbReference type="Gene3D" id="3.30.70.2740">
    <property type="match status" value="1"/>
</dbReference>
<evidence type="ECO:0000256" key="1">
    <source>
        <dbReference type="ARBA" id="ARBA00001974"/>
    </source>
</evidence>
<comment type="caution">
    <text evidence="6">The sequence shown here is derived from an EMBL/GenBank/DDBJ whole genome shotgun (WGS) entry which is preliminary data.</text>
</comment>
<name>A0A8K0V9D6_9RHOB</name>
<gene>
    <name evidence="6" type="ORF">JL811_02490</name>
</gene>
<dbReference type="InterPro" id="IPR016166">
    <property type="entry name" value="FAD-bd_PCMH"/>
</dbReference>
<sequence length="491" mass="52051">MTLSDQTSPANATPASSSAQKALLADLAATIGAGHVLTGADMSGHTGDWTGKYTAEPVAVIRPGSTQEVAECVKLAARHGVAIVPVSGRSGLVGGAMTQGGLMISVERLNRIREVRAGSRLAMVEAGVILSRLHEAAEDEGLYFPLWFGARGSAMIGGVLSTNAGGSNVLRYGSTRSLCLGLEVVLADGRVLNLMSELHKDNSGYDLKQMFIGAEGTLGIITAAVVKLVPKPRAYATATLAAASLGDALRLLNRLQAETGGLVEAFEYMPMVYMDRLEEVRPDIRQPFAPKQAVNILVELGATAPRDVTLAEDGSLPLTGLLEEVLAAMMEEGLVLDAEIASTEQQRRLMWERRELSAEVTFARKPLIDTDVSLPLEKIETFLAVMARRLPELDPGATSLCVAHLGDGNVHYTAFPTRDDPALYDAVVSAVEDEVAALHGSFSAEHGVGLSKRNSMARRKDPVALDVMRAVKAALDPEGRMNPGKVIPARG</sequence>
<feature type="domain" description="FAD-binding PCMH-type" evidence="5">
    <location>
        <begin position="53"/>
        <end position="231"/>
    </location>
</feature>
<dbReference type="SUPFAM" id="SSF56176">
    <property type="entry name" value="FAD-binding/transporter-associated domain-like"/>
    <property type="match status" value="1"/>
</dbReference>
<keyword evidence="7" id="KW-1185">Reference proteome</keyword>
<keyword evidence="3" id="KW-0285">Flavoprotein</keyword>
<keyword evidence="4" id="KW-0274">FAD</keyword>
<dbReference type="InterPro" id="IPR006094">
    <property type="entry name" value="Oxid_FAD_bind_N"/>
</dbReference>
<evidence type="ECO:0000256" key="4">
    <source>
        <dbReference type="ARBA" id="ARBA00022827"/>
    </source>
</evidence>
<evidence type="ECO:0000256" key="2">
    <source>
        <dbReference type="ARBA" id="ARBA00008000"/>
    </source>
</evidence>
<accession>A0A8K0V9D6</accession>
<dbReference type="GO" id="GO:0022904">
    <property type="term" value="P:respiratory electron transport chain"/>
    <property type="evidence" value="ECO:0007669"/>
    <property type="project" value="TreeGrafter"/>
</dbReference>
<dbReference type="EMBL" id="JAESVN010000001">
    <property type="protein sequence ID" value="MBL4916078.1"/>
    <property type="molecule type" value="Genomic_DNA"/>
</dbReference>
<dbReference type="GO" id="GO:0071949">
    <property type="term" value="F:FAD binding"/>
    <property type="evidence" value="ECO:0007669"/>
    <property type="project" value="InterPro"/>
</dbReference>
<dbReference type="SUPFAM" id="SSF55103">
    <property type="entry name" value="FAD-linked oxidases, C-terminal domain"/>
    <property type="match status" value="1"/>
</dbReference>
<dbReference type="InterPro" id="IPR016164">
    <property type="entry name" value="FAD-linked_Oxase-like_C"/>
</dbReference>
<dbReference type="PANTHER" id="PTHR43716:SF2">
    <property type="entry name" value="BLL6224 PROTEIN"/>
    <property type="match status" value="1"/>
</dbReference>